<evidence type="ECO:0000256" key="5">
    <source>
        <dbReference type="SAM" id="MobiDB-lite"/>
    </source>
</evidence>
<feature type="transmembrane region" description="Helical" evidence="6">
    <location>
        <begin position="78"/>
        <end position="97"/>
    </location>
</feature>
<feature type="transmembrane region" description="Helical" evidence="6">
    <location>
        <begin position="358"/>
        <end position="377"/>
    </location>
</feature>
<organism evidence="7 8">
    <name type="scientific">Kocuria soli</name>
    <dbReference type="NCBI Taxonomy" id="2485125"/>
    <lineage>
        <taxon>Bacteria</taxon>
        <taxon>Bacillati</taxon>
        <taxon>Actinomycetota</taxon>
        <taxon>Actinomycetes</taxon>
        <taxon>Micrococcales</taxon>
        <taxon>Micrococcaceae</taxon>
        <taxon>Kocuria</taxon>
    </lineage>
</organism>
<protein>
    <submittedName>
        <fullName evidence="7">MFS transporter</fullName>
    </submittedName>
</protein>
<evidence type="ECO:0000313" key="7">
    <source>
        <dbReference type="EMBL" id="ROZ63453.1"/>
    </source>
</evidence>
<feature type="transmembrane region" description="Helical" evidence="6">
    <location>
        <begin position="103"/>
        <end position="123"/>
    </location>
</feature>
<dbReference type="CDD" id="cd17393">
    <property type="entry name" value="MFS_MosC_like"/>
    <property type="match status" value="1"/>
</dbReference>
<feature type="transmembrane region" description="Helical" evidence="6">
    <location>
        <begin position="306"/>
        <end position="327"/>
    </location>
</feature>
<feature type="transmembrane region" description="Helical" evidence="6">
    <location>
        <begin position="12"/>
        <end position="31"/>
    </location>
</feature>
<feature type="transmembrane region" description="Helical" evidence="6">
    <location>
        <begin position="144"/>
        <end position="162"/>
    </location>
</feature>
<dbReference type="AlphaFoldDB" id="A0A3N4AC20"/>
<dbReference type="Gene3D" id="1.20.1250.20">
    <property type="entry name" value="MFS general substrate transporter like domains"/>
    <property type="match status" value="2"/>
</dbReference>
<keyword evidence="2 6" id="KW-0812">Transmembrane</keyword>
<dbReference type="OrthoDB" id="9809599at2"/>
<dbReference type="PANTHER" id="PTHR23514">
    <property type="entry name" value="BYPASS OF STOP CODON PROTEIN 6"/>
    <property type="match status" value="1"/>
</dbReference>
<reference evidence="7 8" key="1">
    <citation type="submission" date="2018-10" db="EMBL/GenBank/DDBJ databases">
        <title>Kocuria sp. M5W7-7, whole genome shotgun sequence.</title>
        <authorList>
            <person name="Tuo L."/>
        </authorList>
    </citation>
    <scope>NUCLEOTIDE SEQUENCE [LARGE SCALE GENOMIC DNA]</scope>
    <source>
        <strain evidence="7 8">M5W7-7</strain>
    </source>
</reference>
<keyword evidence="3 6" id="KW-1133">Transmembrane helix</keyword>
<name>A0A3N4AC20_9MICC</name>
<evidence type="ECO:0000256" key="4">
    <source>
        <dbReference type="ARBA" id="ARBA00023136"/>
    </source>
</evidence>
<evidence type="ECO:0000256" key="1">
    <source>
        <dbReference type="ARBA" id="ARBA00004141"/>
    </source>
</evidence>
<dbReference type="RefSeq" id="WP_123824865.1">
    <property type="nucleotide sequence ID" value="NZ_RKMF01000006.1"/>
</dbReference>
<dbReference type="GO" id="GO:0016020">
    <property type="term" value="C:membrane"/>
    <property type="evidence" value="ECO:0007669"/>
    <property type="project" value="UniProtKB-SubCell"/>
</dbReference>
<comment type="subcellular location">
    <subcellularLocation>
        <location evidence="1">Membrane</location>
        <topology evidence="1">Multi-pass membrane protein</topology>
    </subcellularLocation>
</comment>
<feature type="transmembrane region" description="Helical" evidence="6">
    <location>
        <begin position="269"/>
        <end position="286"/>
    </location>
</feature>
<dbReference type="EMBL" id="RKMF01000006">
    <property type="protein sequence ID" value="ROZ63453.1"/>
    <property type="molecule type" value="Genomic_DNA"/>
</dbReference>
<feature type="transmembrane region" description="Helical" evidence="6">
    <location>
        <begin position="334"/>
        <end position="352"/>
    </location>
</feature>
<feature type="transmembrane region" description="Helical" evidence="6">
    <location>
        <begin position="389"/>
        <end position="409"/>
    </location>
</feature>
<keyword evidence="8" id="KW-1185">Reference proteome</keyword>
<dbReference type="PANTHER" id="PTHR23514:SF13">
    <property type="entry name" value="INNER MEMBRANE PROTEIN YBJJ"/>
    <property type="match status" value="1"/>
</dbReference>
<gene>
    <name evidence="7" type="ORF">EDL96_05805</name>
</gene>
<dbReference type="InterPro" id="IPR011701">
    <property type="entry name" value="MFS"/>
</dbReference>
<dbReference type="Pfam" id="PF07690">
    <property type="entry name" value="MFS_1"/>
    <property type="match status" value="1"/>
</dbReference>
<comment type="caution">
    <text evidence="7">The sequence shown here is derived from an EMBL/GenBank/DDBJ whole genome shotgun (WGS) entry which is preliminary data.</text>
</comment>
<sequence>MTPARGRSLRSWTVAVFAIYLASGLAISAWLTRIPTIADSLGLGPAALGALLLTQTVAAFASVSASGMIVLQLGARRTLALFSAMVTVGLFVLGTGVTVLQSLPVTVVGLLLFGLGSATWNVAANVEGTALEVGLGRSIMPMMHGFFSIGTVLGAGVGSLAAAGQVPLLWHVGLVACVMFAFVWFALPALQGDDRATDPHHREVQPITSQIPVITGTLPAVPPRSDDDAAGPAEGGWPVTTAGSDAPGNSERSPGKPVSVLEAWKDPRTVLVGIFVLGMALTEGAANDWVALALTEGYGAEESVGAVGYGIFVAAMTTGRMSGTWLIDRFGRIPVLRVACALALVGLAVFAFSPSVTVGLISLFLWGLGASLGFPVGMSAAADDPVRSAVNVSVVSTIGYGAFLGGPPLLGLLGEGIGVRNALACVMAFVVVSFVLIPWLRPPRAEQPVHSGRAGSSAR</sequence>
<dbReference type="GO" id="GO:0022857">
    <property type="term" value="F:transmembrane transporter activity"/>
    <property type="evidence" value="ECO:0007669"/>
    <property type="project" value="InterPro"/>
</dbReference>
<keyword evidence="4 6" id="KW-0472">Membrane</keyword>
<feature type="transmembrane region" description="Helical" evidence="6">
    <location>
        <begin position="421"/>
        <end position="440"/>
    </location>
</feature>
<feature type="transmembrane region" description="Helical" evidence="6">
    <location>
        <begin position="168"/>
        <end position="187"/>
    </location>
</feature>
<dbReference type="InterPro" id="IPR051788">
    <property type="entry name" value="MFS_Transporter"/>
</dbReference>
<evidence type="ECO:0000256" key="6">
    <source>
        <dbReference type="SAM" id="Phobius"/>
    </source>
</evidence>
<feature type="region of interest" description="Disordered" evidence="5">
    <location>
        <begin position="221"/>
        <end position="257"/>
    </location>
</feature>
<feature type="transmembrane region" description="Helical" evidence="6">
    <location>
        <begin position="43"/>
        <end position="71"/>
    </location>
</feature>
<evidence type="ECO:0000256" key="2">
    <source>
        <dbReference type="ARBA" id="ARBA00022692"/>
    </source>
</evidence>
<proteinExistence type="predicted"/>
<dbReference type="Proteomes" id="UP000270616">
    <property type="component" value="Unassembled WGS sequence"/>
</dbReference>
<evidence type="ECO:0000313" key="8">
    <source>
        <dbReference type="Proteomes" id="UP000270616"/>
    </source>
</evidence>
<evidence type="ECO:0000256" key="3">
    <source>
        <dbReference type="ARBA" id="ARBA00022989"/>
    </source>
</evidence>
<dbReference type="SUPFAM" id="SSF103473">
    <property type="entry name" value="MFS general substrate transporter"/>
    <property type="match status" value="1"/>
</dbReference>
<accession>A0A3N4AC20</accession>
<dbReference type="InterPro" id="IPR036259">
    <property type="entry name" value="MFS_trans_sf"/>
</dbReference>